<evidence type="ECO:0000313" key="3">
    <source>
        <dbReference type="EMBL" id="HIX51621.1"/>
    </source>
</evidence>
<comment type="caution">
    <text evidence="3">The sequence shown here is derived from an EMBL/GenBank/DDBJ whole genome shotgun (WGS) entry which is preliminary data.</text>
</comment>
<evidence type="ECO:0000313" key="4">
    <source>
        <dbReference type="Proteomes" id="UP000886780"/>
    </source>
</evidence>
<feature type="compositionally biased region" description="Acidic residues" evidence="1">
    <location>
        <begin position="32"/>
        <end position="41"/>
    </location>
</feature>
<dbReference type="Proteomes" id="UP000886780">
    <property type="component" value="Unassembled WGS sequence"/>
</dbReference>
<evidence type="ECO:0000256" key="1">
    <source>
        <dbReference type="SAM" id="MobiDB-lite"/>
    </source>
</evidence>
<feature type="signal peptide" evidence="2">
    <location>
        <begin position="1"/>
        <end position="26"/>
    </location>
</feature>
<evidence type="ECO:0008006" key="5">
    <source>
        <dbReference type="Google" id="ProtNLM"/>
    </source>
</evidence>
<gene>
    <name evidence="3" type="ORF">IAA28_02310</name>
</gene>
<reference evidence="3" key="2">
    <citation type="submission" date="2021-04" db="EMBL/GenBank/DDBJ databases">
        <authorList>
            <person name="Gilroy R."/>
        </authorList>
    </citation>
    <scope>NUCLEOTIDE SEQUENCE</scope>
    <source>
        <strain evidence="3">ChiGjej4B4-12881</strain>
    </source>
</reference>
<sequence>KKRALMGKWGCAVLACAAAVMISACGGGGSEETQEPAENVEAEVQGGAVDEAGEGNQQPEEEPPGAENLSGEESGEPEAEKPENEEPGDGADSEEDAGESAPEETETQGSPAAGVWDEEQTVCTDAYAGVQFTMPEGWIHVTQEQMAQLGGDTAGSLYAMMAVDLASGSNVITLYEDLEETAGILVGAVDEDVYIESLRGQLEAQGIVPGEEVEEKSIGSQTYHCLSAITESEGVVMNQYYLLRKIDSHMFCILITAQEDEAADEYIAMFAEV</sequence>
<feature type="chain" id="PRO_5039038499" description="PsbP C-terminal domain-containing protein" evidence="2">
    <location>
        <begin position="27"/>
        <end position="273"/>
    </location>
</feature>
<proteinExistence type="predicted"/>
<name>A0A9D1W2K1_9FIRM</name>
<organism evidence="3 4">
    <name type="scientific">Candidatus Lachnoclostridium stercoripullorum</name>
    <dbReference type="NCBI Taxonomy" id="2838635"/>
    <lineage>
        <taxon>Bacteria</taxon>
        <taxon>Bacillati</taxon>
        <taxon>Bacillota</taxon>
        <taxon>Clostridia</taxon>
        <taxon>Lachnospirales</taxon>
        <taxon>Lachnospiraceae</taxon>
    </lineage>
</organism>
<accession>A0A9D1W2K1</accession>
<feature type="compositionally biased region" description="Acidic residues" evidence="1">
    <location>
        <begin position="85"/>
        <end position="106"/>
    </location>
</feature>
<feature type="non-terminal residue" evidence="3">
    <location>
        <position position="1"/>
    </location>
</feature>
<dbReference type="EMBL" id="DXEU01000040">
    <property type="protein sequence ID" value="HIX51621.1"/>
    <property type="molecule type" value="Genomic_DNA"/>
</dbReference>
<reference evidence="3" key="1">
    <citation type="journal article" date="2021" name="PeerJ">
        <title>Extensive microbial diversity within the chicken gut microbiome revealed by metagenomics and culture.</title>
        <authorList>
            <person name="Gilroy R."/>
            <person name="Ravi A."/>
            <person name="Getino M."/>
            <person name="Pursley I."/>
            <person name="Horton D.L."/>
            <person name="Alikhan N.F."/>
            <person name="Baker D."/>
            <person name="Gharbi K."/>
            <person name="Hall N."/>
            <person name="Watson M."/>
            <person name="Adriaenssens E.M."/>
            <person name="Foster-Nyarko E."/>
            <person name="Jarju S."/>
            <person name="Secka A."/>
            <person name="Antonio M."/>
            <person name="Oren A."/>
            <person name="Chaudhuri R.R."/>
            <person name="La Ragione R."/>
            <person name="Hildebrand F."/>
            <person name="Pallen M.J."/>
        </authorList>
    </citation>
    <scope>NUCLEOTIDE SEQUENCE</scope>
    <source>
        <strain evidence="3">ChiGjej4B4-12881</strain>
    </source>
</reference>
<feature type="region of interest" description="Disordered" evidence="1">
    <location>
        <begin position="28"/>
        <end position="116"/>
    </location>
</feature>
<protein>
    <recommendedName>
        <fullName evidence="5">PsbP C-terminal domain-containing protein</fullName>
    </recommendedName>
</protein>
<evidence type="ECO:0000256" key="2">
    <source>
        <dbReference type="SAM" id="SignalP"/>
    </source>
</evidence>
<keyword evidence="2" id="KW-0732">Signal</keyword>
<dbReference type="AlphaFoldDB" id="A0A9D1W2K1"/>